<comment type="similarity">
    <text evidence="1">Belongs to the N(4)/N(6)-methyltransferase family.</text>
</comment>
<name>A0A374MQK9_BACUN</name>
<dbReference type="PANTHER" id="PTHR42933">
    <property type="entry name" value="SLR6095 PROTEIN"/>
    <property type="match status" value="1"/>
</dbReference>
<dbReference type="GO" id="GO:0003677">
    <property type="term" value="F:DNA binding"/>
    <property type="evidence" value="ECO:0007669"/>
    <property type="project" value="InterPro"/>
</dbReference>
<gene>
    <name evidence="9" type="ORF">DXD90_15240</name>
</gene>
<comment type="catalytic activity">
    <reaction evidence="7">
        <text>a 2'-deoxyadenosine in DNA + S-adenosyl-L-methionine = an N(6)-methyl-2'-deoxyadenosine in DNA + S-adenosyl-L-homocysteine + H(+)</text>
        <dbReference type="Rhea" id="RHEA:15197"/>
        <dbReference type="Rhea" id="RHEA-COMP:12418"/>
        <dbReference type="Rhea" id="RHEA-COMP:12419"/>
        <dbReference type="ChEBI" id="CHEBI:15378"/>
        <dbReference type="ChEBI" id="CHEBI:57856"/>
        <dbReference type="ChEBI" id="CHEBI:59789"/>
        <dbReference type="ChEBI" id="CHEBI:90615"/>
        <dbReference type="ChEBI" id="CHEBI:90616"/>
        <dbReference type="EC" id="2.1.1.72"/>
    </reaction>
</comment>
<dbReference type="GO" id="GO:0009007">
    <property type="term" value="F:site-specific DNA-methyltransferase (adenine-specific) activity"/>
    <property type="evidence" value="ECO:0007669"/>
    <property type="project" value="UniProtKB-EC"/>
</dbReference>
<dbReference type="EMBL" id="QSOF01000023">
    <property type="protein sequence ID" value="RGI73741.1"/>
    <property type="molecule type" value="Genomic_DNA"/>
</dbReference>
<keyword evidence="6" id="KW-0680">Restriction system</keyword>
<evidence type="ECO:0000256" key="4">
    <source>
        <dbReference type="ARBA" id="ARBA00022679"/>
    </source>
</evidence>
<proteinExistence type="inferred from homology"/>
<sequence length="250" mass="28531">MAKFELSNEVKPLDRIISRLAGECGYEVQQVFNDLLRYIIHGFSPGAPPLKDWKYKRQQNMAFLEMTREWVGIMQRQTALSGWFDAFGELHMAYCSKSGQQYLGQFFTPVSICELMVQCTRTEKGTTGKRISDPTCGSGRLLLAYHVHFPGNYLVGEDISRTCCMMTVCNMLIHGCVGEVICHDSLMPDKFTDGWKVNPTLQFSGLPSIRRISKEEYADNRTADNQIRHLLNAAKELEYLEKNLPPSLWD</sequence>
<dbReference type="Gene3D" id="3.40.50.150">
    <property type="entry name" value="Vaccinia Virus protein VP39"/>
    <property type="match status" value="1"/>
</dbReference>
<keyword evidence="4 9" id="KW-0808">Transferase</keyword>
<accession>A0A374MQK9</accession>
<evidence type="ECO:0000256" key="1">
    <source>
        <dbReference type="ARBA" id="ARBA00006594"/>
    </source>
</evidence>
<protein>
    <recommendedName>
        <fullName evidence="2">site-specific DNA-methyltransferase (adenine-specific)</fullName>
        <ecNumber evidence="2">2.1.1.72</ecNumber>
    </recommendedName>
</protein>
<evidence type="ECO:0000313" key="10">
    <source>
        <dbReference type="Proteomes" id="UP000263754"/>
    </source>
</evidence>
<dbReference type="InterPro" id="IPR051537">
    <property type="entry name" value="DNA_Adenine_Mtase"/>
</dbReference>
<dbReference type="PRINTS" id="PR00507">
    <property type="entry name" value="N12N6MTFRASE"/>
</dbReference>
<dbReference type="GO" id="GO:0009307">
    <property type="term" value="P:DNA restriction-modification system"/>
    <property type="evidence" value="ECO:0007669"/>
    <property type="project" value="UniProtKB-KW"/>
</dbReference>
<keyword evidence="3 9" id="KW-0489">Methyltransferase</keyword>
<dbReference type="Proteomes" id="UP000263754">
    <property type="component" value="Unassembled WGS sequence"/>
</dbReference>
<dbReference type="PANTHER" id="PTHR42933:SF3">
    <property type="entry name" value="TYPE I RESTRICTION ENZYME MJAVIII METHYLASE SUBUNIT"/>
    <property type="match status" value="1"/>
</dbReference>
<feature type="domain" description="DNA methylase adenine-specific" evidence="8">
    <location>
        <begin position="92"/>
        <end position="192"/>
    </location>
</feature>
<dbReference type="Pfam" id="PF02384">
    <property type="entry name" value="N6_Mtase"/>
    <property type="match status" value="1"/>
</dbReference>
<evidence type="ECO:0000256" key="6">
    <source>
        <dbReference type="ARBA" id="ARBA00022747"/>
    </source>
</evidence>
<evidence type="ECO:0000256" key="5">
    <source>
        <dbReference type="ARBA" id="ARBA00022691"/>
    </source>
</evidence>
<dbReference type="EC" id="2.1.1.72" evidence="2"/>
<dbReference type="InterPro" id="IPR029063">
    <property type="entry name" value="SAM-dependent_MTases_sf"/>
</dbReference>
<dbReference type="GO" id="GO:0032259">
    <property type="term" value="P:methylation"/>
    <property type="evidence" value="ECO:0007669"/>
    <property type="project" value="UniProtKB-KW"/>
</dbReference>
<evidence type="ECO:0000256" key="2">
    <source>
        <dbReference type="ARBA" id="ARBA00011900"/>
    </source>
</evidence>
<reference evidence="9 10" key="1">
    <citation type="submission" date="2018-08" db="EMBL/GenBank/DDBJ databases">
        <title>A genome reference for cultivated species of the human gut microbiota.</title>
        <authorList>
            <person name="Zou Y."/>
            <person name="Xue W."/>
            <person name="Luo G."/>
        </authorList>
    </citation>
    <scope>NUCLEOTIDE SEQUENCE [LARGE SCALE GENOMIC DNA]</scope>
    <source>
        <strain evidence="9 10">TM10-17</strain>
    </source>
</reference>
<dbReference type="InterPro" id="IPR003356">
    <property type="entry name" value="DNA_methylase_A-5"/>
</dbReference>
<evidence type="ECO:0000256" key="3">
    <source>
        <dbReference type="ARBA" id="ARBA00022603"/>
    </source>
</evidence>
<evidence type="ECO:0000313" key="9">
    <source>
        <dbReference type="EMBL" id="RGI73741.1"/>
    </source>
</evidence>
<evidence type="ECO:0000259" key="8">
    <source>
        <dbReference type="Pfam" id="PF02384"/>
    </source>
</evidence>
<dbReference type="AlphaFoldDB" id="A0A374MQK9"/>
<dbReference type="SUPFAM" id="SSF53335">
    <property type="entry name" value="S-adenosyl-L-methionine-dependent methyltransferases"/>
    <property type="match status" value="1"/>
</dbReference>
<dbReference type="GO" id="GO:0008170">
    <property type="term" value="F:N-methyltransferase activity"/>
    <property type="evidence" value="ECO:0007669"/>
    <property type="project" value="InterPro"/>
</dbReference>
<evidence type="ECO:0000256" key="7">
    <source>
        <dbReference type="ARBA" id="ARBA00047942"/>
    </source>
</evidence>
<organism evidence="9 10">
    <name type="scientific">Bacteroides uniformis</name>
    <dbReference type="NCBI Taxonomy" id="820"/>
    <lineage>
        <taxon>Bacteria</taxon>
        <taxon>Pseudomonadati</taxon>
        <taxon>Bacteroidota</taxon>
        <taxon>Bacteroidia</taxon>
        <taxon>Bacteroidales</taxon>
        <taxon>Bacteroidaceae</taxon>
        <taxon>Bacteroides</taxon>
    </lineage>
</organism>
<comment type="caution">
    <text evidence="9">The sequence shown here is derived from an EMBL/GenBank/DDBJ whole genome shotgun (WGS) entry which is preliminary data.</text>
</comment>
<dbReference type="RefSeq" id="WP_117963562.1">
    <property type="nucleotide sequence ID" value="NZ_QSOF01000023.1"/>
</dbReference>
<keyword evidence="5" id="KW-0949">S-adenosyl-L-methionine</keyword>